<dbReference type="OrthoDB" id="5288783at2"/>
<reference evidence="1 2" key="1">
    <citation type="submission" date="2016-03" db="EMBL/GenBank/DDBJ databases">
        <authorList>
            <person name="Ploux O."/>
        </authorList>
    </citation>
    <scope>NUCLEOTIDE SEQUENCE [LARGE SCALE GENOMIC DNA]</scope>
    <source>
        <strain evidence="1 2">BER2</strain>
    </source>
</reference>
<dbReference type="AlphaFoldDB" id="A0A150WBP7"/>
<dbReference type="InterPro" id="IPR041289">
    <property type="entry name" value="Bact_RF_family3"/>
</dbReference>
<organism evidence="1 2">
    <name type="scientific">Bdellovibrio bacteriovorus</name>
    <dbReference type="NCBI Taxonomy" id="959"/>
    <lineage>
        <taxon>Bacteria</taxon>
        <taxon>Pseudomonadati</taxon>
        <taxon>Bdellovibrionota</taxon>
        <taxon>Bdellovibrionia</taxon>
        <taxon>Bdellovibrionales</taxon>
        <taxon>Pseudobdellovibrionaceae</taxon>
        <taxon>Bdellovibrio</taxon>
    </lineage>
</organism>
<proteinExistence type="predicted"/>
<evidence type="ECO:0000313" key="1">
    <source>
        <dbReference type="EMBL" id="KYG60343.1"/>
    </source>
</evidence>
<name>A0A150WBP7_BDEBC</name>
<comment type="caution">
    <text evidence="1">The sequence shown here is derived from an EMBL/GenBank/DDBJ whole genome shotgun (WGS) entry which is preliminary data.</text>
</comment>
<dbReference type="EMBL" id="LUKF01000020">
    <property type="protein sequence ID" value="KYG60343.1"/>
    <property type="molecule type" value="Genomic_DNA"/>
</dbReference>
<protein>
    <submittedName>
        <fullName evidence="1">Uncharacterized protein</fullName>
    </submittedName>
</protein>
<gene>
    <name evidence="1" type="ORF">AZI85_12775</name>
</gene>
<dbReference type="Proteomes" id="UP000075391">
    <property type="component" value="Unassembled WGS sequence"/>
</dbReference>
<evidence type="ECO:0000313" key="2">
    <source>
        <dbReference type="Proteomes" id="UP000075391"/>
    </source>
</evidence>
<sequence length="377" mass="42950">MIEKMTHDDLLRLTSVQDGPCISIYVPAMPSKTLQMEYEALVRRAVHLLSYDQRKERHQELLDALYNFNPAEFLESEKEGLAIFVNKHWTGYYVAGHELPSKVVVAESFHLKPLIEDLQGHNTYHALVLTPSEAVLFSCDGSRGSEVHTFLYHHGQHSNSMHWKYQDETETFQIPHLKSHSRGRGTQDNHLKKKSSGKLFLKWIESKISKETGYKTLPLFVFTSDIIFHAYKEVSAHGEPILCKIDPTKGIPRIEAITHQANLHIQKNQSQQRNVSTLEIDEMTRQKRVIDDLVKISRAALGGKVKTLFIRDNSEIWGQLHRGSAEITFHEKQQDAKDDDILDDIACEVIRQGGEVIVLNDKDMPTSSPAAAILNLQ</sequence>
<dbReference type="Pfam" id="PF18845">
    <property type="entry name" value="baeRF_family3"/>
    <property type="match status" value="1"/>
</dbReference>
<accession>A0A150WBP7</accession>